<evidence type="ECO:0000256" key="1">
    <source>
        <dbReference type="ARBA" id="ARBA00006226"/>
    </source>
</evidence>
<dbReference type="AlphaFoldDB" id="A0A1T0CF08"/>
<keyword evidence="2" id="KW-1277">Toxin-antitoxin system</keyword>
<dbReference type="Proteomes" id="UP000189800">
    <property type="component" value="Unassembled WGS sequence"/>
</dbReference>
<dbReference type="OrthoDB" id="461964at2"/>
<protein>
    <recommendedName>
        <fullName evidence="5">Plasmid stabilization protein</fullName>
    </recommendedName>
</protein>
<evidence type="ECO:0000256" key="2">
    <source>
        <dbReference type="ARBA" id="ARBA00022649"/>
    </source>
</evidence>
<dbReference type="InterPro" id="IPR007712">
    <property type="entry name" value="RelE/ParE_toxin"/>
</dbReference>
<organism evidence="3 4">
    <name type="scientific">Moraxella pluranimalium</name>
    <dbReference type="NCBI Taxonomy" id="470453"/>
    <lineage>
        <taxon>Bacteria</taxon>
        <taxon>Pseudomonadati</taxon>
        <taxon>Pseudomonadota</taxon>
        <taxon>Gammaproteobacteria</taxon>
        <taxon>Moraxellales</taxon>
        <taxon>Moraxellaceae</taxon>
        <taxon>Moraxella</taxon>
    </lineage>
</organism>
<evidence type="ECO:0000313" key="3">
    <source>
        <dbReference type="EMBL" id="OOS20928.1"/>
    </source>
</evidence>
<gene>
    <name evidence="3" type="ORF">B0680_10270</name>
</gene>
<dbReference type="STRING" id="470453.B0680_10270"/>
<comment type="caution">
    <text evidence="3">The sequence shown here is derived from an EMBL/GenBank/DDBJ whole genome shotgun (WGS) entry which is preliminary data.</text>
</comment>
<evidence type="ECO:0008006" key="5">
    <source>
        <dbReference type="Google" id="ProtNLM"/>
    </source>
</evidence>
<proteinExistence type="inferred from homology"/>
<dbReference type="EMBL" id="MUYU01000035">
    <property type="protein sequence ID" value="OOS20928.1"/>
    <property type="molecule type" value="Genomic_DNA"/>
</dbReference>
<accession>A0A1T0CF08</accession>
<dbReference type="RefSeq" id="WP_078255002.1">
    <property type="nucleotide sequence ID" value="NZ_MUYU01000035.1"/>
</dbReference>
<sequence>MSTHSVYGVIYTQTAQDDLEQIALFYAQTADLTVVELILGRIDSAVMTLEQMPRRCQAVQFDTKGRDIRKLSIPKTPIIAYFEIIQQTVYILKIEHGKADQRHLFEYL</sequence>
<dbReference type="Pfam" id="PF05016">
    <property type="entry name" value="ParE_toxin"/>
    <property type="match status" value="1"/>
</dbReference>
<name>A0A1T0CF08_9GAMM</name>
<dbReference type="InterPro" id="IPR035093">
    <property type="entry name" value="RelE/ParE_toxin_dom_sf"/>
</dbReference>
<reference evidence="3 4" key="1">
    <citation type="submission" date="2017-02" db="EMBL/GenBank/DDBJ databases">
        <title>Draft genome sequence of Moraxella pluranimalium CCUG 54913T type strain.</title>
        <authorList>
            <person name="Salva-Serra F."/>
            <person name="Engstrom-Jakobsson H."/>
            <person name="Thorell K."/>
            <person name="Jaen-Luchoro D."/>
            <person name="Gonzales-Siles L."/>
            <person name="Karlsson R."/>
            <person name="Yazdan S."/>
            <person name="Boulund F."/>
            <person name="Johnning A."/>
            <person name="Engstrand L."/>
            <person name="Kristiansson E."/>
            <person name="Moore E."/>
        </authorList>
    </citation>
    <scope>NUCLEOTIDE SEQUENCE [LARGE SCALE GENOMIC DNA]</scope>
    <source>
        <strain evidence="3 4">CCUG 54913</strain>
    </source>
</reference>
<comment type="similarity">
    <text evidence="1">Belongs to the RelE toxin family.</text>
</comment>
<keyword evidence="4" id="KW-1185">Reference proteome</keyword>
<evidence type="ECO:0000313" key="4">
    <source>
        <dbReference type="Proteomes" id="UP000189800"/>
    </source>
</evidence>
<dbReference type="InterPro" id="IPR051803">
    <property type="entry name" value="TA_system_RelE-like_toxin"/>
</dbReference>
<dbReference type="Gene3D" id="3.30.2310.20">
    <property type="entry name" value="RelE-like"/>
    <property type="match status" value="1"/>
</dbReference>
<dbReference type="PANTHER" id="PTHR33755">
    <property type="entry name" value="TOXIN PARE1-RELATED"/>
    <property type="match status" value="1"/>
</dbReference>